<organism evidence="2 3">
    <name type="scientific">Caulobacter phage CcrPW</name>
    <dbReference type="NCBI Taxonomy" id="2283271"/>
    <lineage>
        <taxon>Viruses</taxon>
        <taxon>Duplodnaviria</taxon>
        <taxon>Heunggongvirae</taxon>
        <taxon>Uroviricota</taxon>
        <taxon>Caudoviricetes</taxon>
        <taxon>Jeanschmidtviridae</taxon>
        <taxon>Colossusvirus</taxon>
        <taxon>Colossusvirus PW</taxon>
    </lineage>
</organism>
<dbReference type="Proteomes" id="UP000259026">
    <property type="component" value="Segment"/>
</dbReference>
<proteinExistence type="predicted"/>
<dbReference type="InterPro" id="IPR002035">
    <property type="entry name" value="VWF_A"/>
</dbReference>
<reference evidence="3" key="1">
    <citation type="submission" date="2018-07" db="EMBL/GenBank/DDBJ databases">
        <title>Giant CbK-like Caulobacter bacteriophages have genetically divergent genomes.</title>
        <authorList>
            <person name="Wilson K.M."/>
            <person name="Ely B."/>
        </authorList>
    </citation>
    <scope>NUCLEOTIDE SEQUENCE [LARGE SCALE GENOMIC DNA]</scope>
</reference>
<evidence type="ECO:0000313" key="2">
    <source>
        <dbReference type="EMBL" id="AXQ68767.1"/>
    </source>
</evidence>
<dbReference type="InterPro" id="IPR019303">
    <property type="entry name" value="vWA_TerF_C"/>
</dbReference>
<accession>A0A385ED67</accession>
<dbReference type="Gene3D" id="3.40.50.410">
    <property type="entry name" value="von Willebrand factor, type A domain"/>
    <property type="match status" value="1"/>
</dbReference>
<feature type="domain" description="VWFA" evidence="1">
    <location>
        <begin position="31"/>
        <end position="219"/>
    </location>
</feature>
<dbReference type="SUPFAM" id="SSF53300">
    <property type="entry name" value="vWA-like"/>
    <property type="match status" value="1"/>
</dbReference>
<dbReference type="Pfam" id="PF10138">
    <property type="entry name" value="vWA-TerF-like"/>
    <property type="match status" value="1"/>
</dbReference>
<evidence type="ECO:0000259" key="1">
    <source>
        <dbReference type="PROSITE" id="PS50234"/>
    </source>
</evidence>
<reference evidence="2 3" key="2">
    <citation type="submission" date="2018-09" db="EMBL/GenBank/DDBJ databases">
        <title>Giant CbK-like Caulobacter bacteriophages have genetically divergent genomes.</title>
        <authorList>
            <person name="Wilson K."/>
            <person name="Ely B."/>
        </authorList>
    </citation>
    <scope>NUCLEOTIDE SEQUENCE [LARGE SCALE GENOMIC DNA]</scope>
</reference>
<sequence length="234" mass="25340">MSDVINLAKEKAEKVTISLAKKGLTKLPTMRVLADLDISGSMNSLYSRGVVEEVFKRLIGYALTFDDNGEIEVVAFDERPHELPGATASDFGTYISNHVRRLVGGGTQYAPTVAANLAKLFPKAGAFANIFSKAATSAKDPALVLFFTDGDTSDRDVNETGKLLGEAEKTGKPVYFHLIGIGTGATFQGLKKLADDYDNCGFIHMRSIEMTDEQMYDALATEEFLAFLKKHGAA</sequence>
<gene>
    <name evidence="2" type="ORF">CcrPW_gp228c</name>
</gene>
<name>A0A385ED67_9CAUD</name>
<dbReference type="CDD" id="cd00198">
    <property type="entry name" value="vWFA"/>
    <property type="match status" value="1"/>
</dbReference>
<dbReference type="EMBL" id="MH588545">
    <property type="protein sequence ID" value="AXQ68767.1"/>
    <property type="molecule type" value="Genomic_DNA"/>
</dbReference>
<keyword evidence="3" id="KW-1185">Reference proteome</keyword>
<protein>
    <submittedName>
        <fullName evidence="2">Tellurium resistance protein</fullName>
    </submittedName>
</protein>
<evidence type="ECO:0000313" key="3">
    <source>
        <dbReference type="Proteomes" id="UP000259026"/>
    </source>
</evidence>
<dbReference type="PROSITE" id="PS50234">
    <property type="entry name" value="VWFA"/>
    <property type="match status" value="1"/>
</dbReference>
<dbReference type="InterPro" id="IPR036465">
    <property type="entry name" value="vWFA_dom_sf"/>
</dbReference>